<feature type="domain" description="Putative restriction endonuclease" evidence="2">
    <location>
        <begin position="28"/>
        <end position="163"/>
    </location>
</feature>
<dbReference type="CDD" id="cd06260">
    <property type="entry name" value="DUF820-like"/>
    <property type="match status" value="1"/>
</dbReference>
<dbReference type="EMBL" id="JAMPKK010000013">
    <property type="protein sequence ID" value="MEP0864422.1"/>
    <property type="molecule type" value="Genomic_DNA"/>
</dbReference>
<evidence type="ECO:0000256" key="1">
    <source>
        <dbReference type="SAM" id="Coils"/>
    </source>
</evidence>
<protein>
    <submittedName>
        <fullName evidence="3">Uma2 family endonuclease</fullName>
    </submittedName>
</protein>
<evidence type="ECO:0000313" key="4">
    <source>
        <dbReference type="Proteomes" id="UP001442494"/>
    </source>
</evidence>
<keyword evidence="1" id="KW-0175">Coiled coil</keyword>
<accession>A0ABV0JLU9</accession>
<evidence type="ECO:0000259" key="2">
    <source>
        <dbReference type="Pfam" id="PF05685"/>
    </source>
</evidence>
<sequence length="248" mass="28914">MVQHNPEIRLPTSAELPCSDDTPVDNEDQNFIPNFLLFLLEFIWGNRLDWYFGVDMGVYHTTGVNPRVPVVPDGFLSLGVERRKNNGSRSSYVLWEENNIAPIFVLEIVSHTYGGEYDTKMAIYANLGVLYYVVYNPNFWRRDQEQPFEVYRLVNGSYHLQIGEPFWMPEIGLGIGRFVAQVGGIQREVLYWYDAQGVRYQTGEELAEIERNQRELAQQQAELERKRSNEMAELLARYRDRFGDLTQD</sequence>
<feature type="coiled-coil region" evidence="1">
    <location>
        <begin position="206"/>
        <end position="233"/>
    </location>
</feature>
<proteinExistence type="predicted"/>
<organism evidence="3 4">
    <name type="scientific">Funiculus sociatus GB2-A5</name>
    <dbReference type="NCBI Taxonomy" id="2933946"/>
    <lineage>
        <taxon>Bacteria</taxon>
        <taxon>Bacillati</taxon>
        <taxon>Cyanobacteriota</taxon>
        <taxon>Cyanophyceae</taxon>
        <taxon>Coleofasciculales</taxon>
        <taxon>Coleofasciculaceae</taxon>
        <taxon>Funiculus</taxon>
    </lineage>
</organism>
<dbReference type="GO" id="GO:0004519">
    <property type="term" value="F:endonuclease activity"/>
    <property type="evidence" value="ECO:0007669"/>
    <property type="project" value="UniProtKB-KW"/>
</dbReference>
<dbReference type="InterPro" id="IPR008538">
    <property type="entry name" value="Uma2"/>
</dbReference>
<comment type="caution">
    <text evidence="3">The sequence shown here is derived from an EMBL/GenBank/DDBJ whole genome shotgun (WGS) entry which is preliminary data.</text>
</comment>
<keyword evidence="3" id="KW-0255">Endonuclease</keyword>
<dbReference type="Gene3D" id="3.90.1570.10">
    <property type="entry name" value="tt1808, chain A"/>
    <property type="match status" value="1"/>
</dbReference>
<dbReference type="Pfam" id="PF05685">
    <property type="entry name" value="Uma2"/>
    <property type="match status" value="1"/>
</dbReference>
<dbReference type="PANTHER" id="PTHR33352">
    <property type="entry name" value="SLR1095 PROTEIN"/>
    <property type="match status" value="1"/>
</dbReference>
<keyword evidence="3" id="KW-0540">Nuclease</keyword>
<dbReference type="Proteomes" id="UP001442494">
    <property type="component" value="Unassembled WGS sequence"/>
</dbReference>
<reference evidence="3 4" key="1">
    <citation type="submission" date="2022-04" db="EMBL/GenBank/DDBJ databases">
        <title>Positive selection, recombination, and allopatry shape intraspecific diversity of widespread and dominant cyanobacteria.</title>
        <authorList>
            <person name="Wei J."/>
            <person name="Shu W."/>
            <person name="Hu C."/>
        </authorList>
    </citation>
    <scope>NUCLEOTIDE SEQUENCE [LARGE SCALE GENOMIC DNA]</scope>
    <source>
        <strain evidence="3 4">GB2-A5</strain>
    </source>
</reference>
<evidence type="ECO:0000313" key="3">
    <source>
        <dbReference type="EMBL" id="MEP0864422.1"/>
    </source>
</evidence>
<dbReference type="RefSeq" id="WP_190424009.1">
    <property type="nucleotide sequence ID" value="NZ_JAMPKK010000013.1"/>
</dbReference>
<dbReference type="InterPro" id="IPR012296">
    <property type="entry name" value="Nuclease_put_TT1808"/>
</dbReference>
<keyword evidence="3" id="KW-0378">Hydrolase</keyword>
<gene>
    <name evidence="3" type="ORF">NDI37_08060</name>
</gene>
<dbReference type="PANTHER" id="PTHR33352:SF3">
    <property type="entry name" value="SLR1612 PROTEIN"/>
    <property type="match status" value="1"/>
</dbReference>
<dbReference type="InterPro" id="IPR011335">
    <property type="entry name" value="Restrct_endonuc-II-like"/>
</dbReference>
<dbReference type="SUPFAM" id="SSF52980">
    <property type="entry name" value="Restriction endonuclease-like"/>
    <property type="match status" value="1"/>
</dbReference>
<name>A0ABV0JLU9_9CYAN</name>
<keyword evidence="4" id="KW-1185">Reference proteome</keyword>